<dbReference type="EMBL" id="BMAV01018189">
    <property type="protein sequence ID" value="GFY70335.1"/>
    <property type="molecule type" value="Genomic_DNA"/>
</dbReference>
<comment type="caution">
    <text evidence="1">The sequence shown here is derived from an EMBL/GenBank/DDBJ whole genome shotgun (WGS) entry which is preliminary data.</text>
</comment>
<protein>
    <submittedName>
        <fullName evidence="1">Uncharacterized protein</fullName>
    </submittedName>
</protein>
<dbReference type="AlphaFoldDB" id="A0A8X6YGB4"/>
<reference evidence="1" key="1">
    <citation type="submission" date="2020-08" db="EMBL/GenBank/DDBJ databases">
        <title>Multicomponent nature underlies the extraordinary mechanical properties of spider dragline silk.</title>
        <authorList>
            <person name="Kono N."/>
            <person name="Nakamura H."/>
            <person name="Mori M."/>
            <person name="Yoshida Y."/>
            <person name="Ohtoshi R."/>
            <person name="Malay A.D."/>
            <person name="Moran D.A.P."/>
            <person name="Tomita M."/>
            <person name="Numata K."/>
            <person name="Arakawa K."/>
        </authorList>
    </citation>
    <scope>NUCLEOTIDE SEQUENCE</scope>
</reference>
<dbReference type="OrthoDB" id="10509810at2759"/>
<evidence type="ECO:0000313" key="1">
    <source>
        <dbReference type="EMBL" id="GFY70335.1"/>
    </source>
</evidence>
<accession>A0A8X6YGB4</accession>
<organism evidence="1 2">
    <name type="scientific">Trichonephila inaurata madagascariensis</name>
    <dbReference type="NCBI Taxonomy" id="2747483"/>
    <lineage>
        <taxon>Eukaryota</taxon>
        <taxon>Metazoa</taxon>
        <taxon>Ecdysozoa</taxon>
        <taxon>Arthropoda</taxon>
        <taxon>Chelicerata</taxon>
        <taxon>Arachnida</taxon>
        <taxon>Araneae</taxon>
        <taxon>Araneomorphae</taxon>
        <taxon>Entelegynae</taxon>
        <taxon>Araneoidea</taxon>
        <taxon>Nephilidae</taxon>
        <taxon>Trichonephila</taxon>
        <taxon>Trichonephila inaurata</taxon>
    </lineage>
</organism>
<proteinExistence type="predicted"/>
<keyword evidence="2" id="KW-1185">Reference proteome</keyword>
<gene>
    <name evidence="1" type="ORF">TNIN_283001</name>
</gene>
<dbReference type="Proteomes" id="UP000886998">
    <property type="component" value="Unassembled WGS sequence"/>
</dbReference>
<sequence>MTDVLKLSLIICCYNSSHKTLYKHVSLEKENLFSGRIFQSQDCLFHRSHSPRGTEEQVVPCPPLKTFSRPFLYNPRQHFHPPFVSHRQKVNLHRHRTALHDQKPRGLGGLPSYCNLQSG</sequence>
<name>A0A8X6YGB4_9ARAC</name>
<evidence type="ECO:0000313" key="2">
    <source>
        <dbReference type="Proteomes" id="UP000886998"/>
    </source>
</evidence>